<evidence type="ECO:0000313" key="3">
    <source>
        <dbReference type="EMBL" id="BAC19982.1"/>
    </source>
</evidence>
<sequence>MAIAVIVALLVALLSDAAGRAPGGESEEGVAAAVQLAAGAWPCCAPCRAQHRRAMAAGQDRQVRPRVEAVAVRRADGAPRRAGGEQGGVPPRGAGAQAATEPGDDILGRKNILELVSALMQFLKPEMLRRYVGKIDGEVRSGATSPTARRRVHRHAGGHAIGAGGSHLPFTAFRNGLKAIERDGAPAARGDRELREKKANLEEQGKSSPTDDPISCLVSLRLRRRRRPAAADRWRRRSSITPCSNALVAGHDTSAILLTFMVRHLANDPATLAAMVQGK</sequence>
<feature type="signal peptide" evidence="2">
    <location>
        <begin position="1"/>
        <end position="19"/>
    </location>
</feature>
<dbReference type="GO" id="GO:0005506">
    <property type="term" value="F:iron ion binding"/>
    <property type="evidence" value="ECO:0007669"/>
    <property type="project" value="InterPro"/>
</dbReference>
<keyword evidence="2" id="KW-0732">Signal</keyword>
<feature type="region of interest" description="Disordered" evidence="1">
    <location>
        <begin position="75"/>
        <end position="103"/>
    </location>
</feature>
<name>Q8H518_ORYSJ</name>
<organism evidence="3 4">
    <name type="scientific">Oryza sativa subsp. japonica</name>
    <name type="common">Rice</name>
    <dbReference type="NCBI Taxonomy" id="39947"/>
    <lineage>
        <taxon>Eukaryota</taxon>
        <taxon>Viridiplantae</taxon>
        <taxon>Streptophyta</taxon>
        <taxon>Embryophyta</taxon>
        <taxon>Tracheophyta</taxon>
        <taxon>Spermatophyta</taxon>
        <taxon>Magnoliopsida</taxon>
        <taxon>Liliopsida</taxon>
        <taxon>Poales</taxon>
        <taxon>Poaceae</taxon>
        <taxon>BOP clade</taxon>
        <taxon>Oryzoideae</taxon>
        <taxon>Oryzeae</taxon>
        <taxon>Oryzinae</taxon>
        <taxon>Oryza</taxon>
        <taxon>Oryza sativa</taxon>
    </lineage>
</organism>
<protein>
    <submittedName>
        <fullName evidence="3">Cytochrome P450-like</fullName>
    </submittedName>
</protein>
<dbReference type="InterPro" id="IPR036396">
    <property type="entry name" value="Cyt_P450_sf"/>
</dbReference>
<dbReference type="SUPFAM" id="SSF48264">
    <property type="entry name" value="Cytochrome P450"/>
    <property type="match status" value="1"/>
</dbReference>
<accession>Q8H518</accession>
<gene>
    <name evidence="3" type="primary">OJ1793_E11.111</name>
</gene>
<evidence type="ECO:0000313" key="4">
    <source>
        <dbReference type="Proteomes" id="UP000000763"/>
    </source>
</evidence>
<dbReference type="GO" id="GO:0004497">
    <property type="term" value="F:monooxygenase activity"/>
    <property type="evidence" value="ECO:0007669"/>
    <property type="project" value="InterPro"/>
</dbReference>
<proteinExistence type="predicted"/>
<feature type="compositionally biased region" description="Basic and acidic residues" evidence="1">
    <location>
        <begin position="184"/>
        <end position="205"/>
    </location>
</feature>
<feature type="chain" id="PRO_5004309410" evidence="2">
    <location>
        <begin position="20"/>
        <end position="279"/>
    </location>
</feature>
<dbReference type="AlphaFoldDB" id="Q8H518"/>
<evidence type="ECO:0000256" key="1">
    <source>
        <dbReference type="SAM" id="MobiDB-lite"/>
    </source>
</evidence>
<dbReference type="EMBL" id="AP003850">
    <property type="protein sequence ID" value="BAC19982.1"/>
    <property type="molecule type" value="Genomic_DNA"/>
</dbReference>
<dbReference type="GO" id="GO:0016705">
    <property type="term" value="F:oxidoreductase activity, acting on paired donors, with incorporation or reduction of molecular oxygen"/>
    <property type="evidence" value="ECO:0007669"/>
    <property type="project" value="InterPro"/>
</dbReference>
<evidence type="ECO:0000256" key="2">
    <source>
        <dbReference type="SAM" id="SignalP"/>
    </source>
</evidence>
<dbReference type="Gene3D" id="1.10.630.10">
    <property type="entry name" value="Cytochrome P450"/>
    <property type="match status" value="1"/>
</dbReference>
<dbReference type="GO" id="GO:0020037">
    <property type="term" value="F:heme binding"/>
    <property type="evidence" value="ECO:0007669"/>
    <property type="project" value="InterPro"/>
</dbReference>
<dbReference type="Proteomes" id="UP000000763">
    <property type="component" value="Chromosome 7"/>
</dbReference>
<reference evidence="4" key="1">
    <citation type="journal article" date="2005" name="Nature">
        <title>The map-based sequence of the rice genome.</title>
        <authorList>
            <consortium name="International rice genome sequencing project (IRGSP)"/>
            <person name="Matsumoto T."/>
            <person name="Wu J."/>
            <person name="Kanamori H."/>
            <person name="Katayose Y."/>
            <person name="Fujisawa M."/>
            <person name="Namiki N."/>
            <person name="Mizuno H."/>
            <person name="Yamamoto K."/>
            <person name="Antonio B.A."/>
            <person name="Baba T."/>
            <person name="Sakata K."/>
            <person name="Nagamura Y."/>
            <person name="Aoki H."/>
            <person name="Arikawa K."/>
            <person name="Arita K."/>
            <person name="Bito T."/>
            <person name="Chiden Y."/>
            <person name="Fujitsuka N."/>
            <person name="Fukunaka R."/>
            <person name="Hamada M."/>
            <person name="Harada C."/>
            <person name="Hayashi A."/>
            <person name="Hijishita S."/>
            <person name="Honda M."/>
            <person name="Hosokawa S."/>
            <person name="Ichikawa Y."/>
            <person name="Idonuma A."/>
            <person name="Iijima M."/>
            <person name="Ikeda M."/>
            <person name="Ikeno M."/>
            <person name="Ito K."/>
            <person name="Ito S."/>
            <person name="Ito T."/>
            <person name="Ito Y."/>
            <person name="Ito Y."/>
            <person name="Iwabuchi A."/>
            <person name="Kamiya K."/>
            <person name="Karasawa W."/>
            <person name="Kurita K."/>
            <person name="Katagiri S."/>
            <person name="Kikuta A."/>
            <person name="Kobayashi H."/>
            <person name="Kobayashi N."/>
            <person name="Machita K."/>
            <person name="Maehara T."/>
            <person name="Masukawa M."/>
            <person name="Mizubayashi T."/>
            <person name="Mukai Y."/>
            <person name="Nagasaki H."/>
            <person name="Nagata Y."/>
            <person name="Naito S."/>
            <person name="Nakashima M."/>
            <person name="Nakama Y."/>
            <person name="Nakamichi Y."/>
            <person name="Nakamura M."/>
            <person name="Meguro A."/>
            <person name="Negishi M."/>
            <person name="Ohta I."/>
            <person name="Ohta T."/>
            <person name="Okamoto M."/>
            <person name="Ono N."/>
            <person name="Saji S."/>
            <person name="Sakaguchi M."/>
            <person name="Sakai K."/>
            <person name="Shibata M."/>
            <person name="Shimokawa T."/>
            <person name="Song J."/>
            <person name="Takazaki Y."/>
            <person name="Terasawa K."/>
            <person name="Tsugane M."/>
            <person name="Tsuji K."/>
            <person name="Ueda S."/>
            <person name="Waki K."/>
            <person name="Yamagata H."/>
            <person name="Yamamoto M."/>
            <person name="Yamamoto S."/>
            <person name="Yamane H."/>
            <person name="Yoshiki S."/>
            <person name="Yoshihara R."/>
            <person name="Yukawa K."/>
            <person name="Zhong H."/>
            <person name="Yano M."/>
            <person name="Yuan Q."/>
            <person name="Ouyang S."/>
            <person name="Liu J."/>
            <person name="Jones K.M."/>
            <person name="Gansberger K."/>
            <person name="Moffat K."/>
            <person name="Hill J."/>
            <person name="Bera J."/>
            <person name="Fadrosh D."/>
            <person name="Jin S."/>
            <person name="Johri S."/>
            <person name="Kim M."/>
            <person name="Overton L."/>
            <person name="Reardon M."/>
            <person name="Tsitrin T."/>
            <person name="Vuong H."/>
            <person name="Weaver B."/>
            <person name="Ciecko A."/>
            <person name="Tallon L."/>
            <person name="Jackson J."/>
            <person name="Pai G."/>
            <person name="Aken S.V."/>
            <person name="Utterback T."/>
            <person name="Reidmuller S."/>
            <person name="Feldblyum T."/>
            <person name="Hsiao J."/>
            <person name="Zismann V."/>
            <person name="Iobst S."/>
            <person name="de Vazeille A.R."/>
            <person name="Buell C.R."/>
            <person name="Ying K."/>
            <person name="Li Y."/>
            <person name="Lu T."/>
            <person name="Huang Y."/>
            <person name="Zhao Q."/>
            <person name="Feng Q."/>
            <person name="Zhang L."/>
            <person name="Zhu J."/>
            <person name="Weng Q."/>
            <person name="Mu J."/>
            <person name="Lu Y."/>
            <person name="Fan D."/>
            <person name="Liu Y."/>
            <person name="Guan J."/>
            <person name="Zhang Y."/>
            <person name="Yu S."/>
            <person name="Liu X."/>
            <person name="Zhang Y."/>
            <person name="Hong G."/>
            <person name="Han B."/>
            <person name="Choisne N."/>
            <person name="Demange N."/>
            <person name="Orjeda G."/>
            <person name="Samain S."/>
            <person name="Cattolico L."/>
            <person name="Pelletier E."/>
            <person name="Couloux A."/>
            <person name="Segurens B."/>
            <person name="Wincker P."/>
            <person name="D'Hont A."/>
            <person name="Scarpelli C."/>
            <person name="Weissenbach J."/>
            <person name="Salanoubat M."/>
            <person name="Quetier F."/>
            <person name="Yu Y."/>
            <person name="Kim H.R."/>
            <person name="Rambo T."/>
            <person name="Currie J."/>
            <person name="Collura K."/>
            <person name="Luo M."/>
            <person name="Yang T."/>
            <person name="Ammiraju J.S.S."/>
            <person name="Engler F."/>
            <person name="Soderlund C."/>
            <person name="Wing R.A."/>
            <person name="Palmer L.E."/>
            <person name="de la Bastide M."/>
            <person name="Spiegel L."/>
            <person name="Nascimento L."/>
            <person name="Zutavern T."/>
            <person name="O'Shaughnessy A."/>
            <person name="Dike S."/>
            <person name="Dedhia N."/>
            <person name="Preston R."/>
            <person name="Balija V."/>
            <person name="McCombie W.R."/>
            <person name="Chow T."/>
            <person name="Chen H."/>
            <person name="Chung M."/>
            <person name="Chen C."/>
            <person name="Shaw J."/>
            <person name="Wu H."/>
            <person name="Hsiao K."/>
            <person name="Chao Y."/>
            <person name="Chu M."/>
            <person name="Cheng C."/>
            <person name="Hour A."/>
            <person name="Lee P."/>
            <person name="Lin S."/>
            <person name="Lin Y."/>
            <person name="Liou J."/>
            <person name="Liu S."/>
            <person name="Hsing Y."/>
            <person name="Raghuvanshi S."/>
            <person name="Mohanty A."/>
            <person name="Bharti A.K."/>
            <person name="Gaur A."/>
            <person name="Gupta V."/>
            <person name="Kumar D."/>
            <person name="Ravi V."/>
            <person name="Vij S."/>
            <person name="Kapur A."/>
            <person name="Khurana P."/>
            <person name="Khurana P."/>
            <person name="Khurana J.P."/>
            <person name="Tyagi A.K."/>
            <person name="Gaikwad K."/>
            <person name="Singh A."/>
            <person name="Dalal V."/>
            <person name="Srivastava S."/>
            <person name="Dixit A."/>
            <person name="Pal A.K."/>
            <person name="Ghazi I.A."/>
            <person name="Yadav M."/>
            <person name="Pandit A."/>
            <person name="Bhargava A."/>
            <person name="Sureshbabu K."/>
            <person name="Batra K."/>
            <person name="Sharma T.R."/>
            <person name="Mohapatra T."/>
            <person name="Singh N.K."/>
            <person name="Messing J."/>
            <person name="Nelson A.B."/>
            <person name="Fuks G."/>
            <person name="Kavchok S."/>
            <person name="Keizer G."/>
            <person name="Linton E."/>
            <person name="Llaca V."/>
            <person name="Song R."/>
            <person name="Tanyolac B."/>
            <person name="Young S."/>
            <person name="Ho-Il K."/>
            <person name="Hahn J.H."/>
            <person name="Sangsakoo G."/>
            <person name="Vanavichit A."/>
            <person name="de Mattos Luiz.A.T."/>
            <person name="Zimmer P.D."/>
            <person name="Malone G."/>
            <person name="Dellagostin O."/>
            <person name="de Oliveira A.C."/>
            <person name="Bevan M."/>
            <person name="Bancroft I."/>
            <person name="Minx P."/>
            <person name="Cordum H."/>
            <person name="Wilson R."/>
            <person name="Cheng Z."/>
            <person name="Jin W."/>
            <person name="Jiang J."/>
            <person name="Leong S.A."/>
            <person name="Iwama H."/>
            <person name="Gojobori T."/>
            <person name="Itoh T."/>
            <person name="Niimura Y."/>
            <person name="Fujii Y."/>
            <person name="Habara T."/>
            <person name="Sakai H."/>
            <person name="Sato Y."/>
            <person name="Wilson G."/>
            <person name="Kumar K."/>
            <person name="McCouch S."/>
            <person name="Juretic N."/>
            <person name="Hoen D."/>
            <person name="Wright S."/>
            <person name="Bruskiewich R."/>
            <person name="Bureau T."/>
            <person name="Miyao A."/>
            <person name="Hirochika H."/>
            <person name="Nishikawa T."/>
            <person name="Kadowaki K."/>
            <person name="Sugiura M."/>
            <person name="Burr B."/>
            <person name="Sasaki T."/>
        </authorList>
    </citation>
    <scope>NUCLEOTIDE SEQUENCE [LARGE SCALE GENOMIC DNA]</scope>
    <source>
        <strain evidence="4">cv. Nipponbare</strain>
    </source>
</reference>
<reference evidence="4" key="2">
    <citation type="journal article" date="2008" name="Nucleic Acids Res.">
        <title>The rice annotation project database (RAP-DB): 2008 update.</title>
        <authorList>
            <consortium name="The rice annotation project (RAP)"/>
        </authorList>
    </citation>
    <scope>GENOME REANNOTATION</scope>
    <source>
        <strain evidence="4">cv. Nipponbare</strain>
    </source>
</reference>
<feature type="region of interest" description="Disordered" evidence="1">
    <location>
        <begin position="184"/>
        <end position="214"/>
    </location>
</feature>